<dbReference type="Proteomes" id="UP000193920">
    <property type="component" value="Unassembled WGS sequence"/>
</dbReference>
<accession>A0A1Y2F372</accession>
<gene>
    <name evidence="2" type="ORF">LY90DRAFT_665056</name>
</gene>
<dbReference type="EMBL" id="MCOG01000017">
    <property type="protein sequence ID" value="ORY78331.1"/>
    <property type="molecule type" value="Genomic_DNA"/>
</dbReference>
<proteinExistence type="predicted"/>
<reference evidence="2 3" key="1">
    <citation type="submission" date="2016-08" db="EMBL/GenBank/DDBJ databases">
        <title>A Parts List for Fungal Cellulosomes Revealed by Comparative Genomics.</title>
        <authorList>
            <consortium name="DOE Joint Genome Institute"/>
            <person name="Haitjema C.H."/>
            <person name="Gilmore S.P."/>
            <person name="Henske J.K."/>
            <person name="Solomon K.V."/>
            <person name="De Groot R."/>
            <person name="Kuo A."/>
            <person name="Mondo S.J."/>
            <person name="Salamov A.A."/>
            <person name="Labutti K."/>
            <person name="Zhao Z."/>
            <person name="Chiniquy J."/>
            <person name="Barry K."/>
            <person name="Brewer H.M."/>
            <person name="Purvine S.O."/>
            <person name="Wright A.T."/>
            <person name="Boxma B."/>
            <person name="Van Alen T."/>
            <person name="Hackstein J.H."/>
            <person name="Baker S.E."/>
            <person name="Grigoriev I.V."/>
            <person name="O'Malley M.A."/>
        </authorList>
    </citation>
    <scope>NUCLEOTIDE SEQUENCE [LARGE SCALE GENOMIC DNA]</scope>
    <source>
        <strain evidence="2 3">G1</strain>
    </source>
</reference>
<dbReference type="OrthoDB" id="21270at2759"/>
<evidence type="ECO:0000313" key="3">
    <source>
        <dbReference type="Proteomes" id="UP000193920"/>
    </source>
</evidence>
<protein>
    <recommendedName>
        <fullName evidence="1">BLOC-1-related complex subunit 6 C-terminal helix domain-containing protein</fullName>
    </recommendedName>
</protein>
<evidence type="ECO:0000313" key="2">
    <source>
        <dbReference type="EMBL" id="ORY78331.1"/>
    </source>
</evidence>
<dbReference type="AlphaFoldDB" id="A0A1Y2F372"/>
<dbReference type="InterPro" id="IPR046465">
    <property type="entry name" value="BORCS6_C"/>
</dbReference>
<evidence type="ECO:0000259" key="1">
    <source>
        <dbReference type="Pfam" id="PF10157"/>
    </source>
</evidence>
<feature type="domain" description="BLOC-1-related complex subunit 6 C-terminal helix" evidence="1">
    <location>
        <begin position="26"/>
        <end position="119"/>
    </location>
</feature>
<keyword evidence="3" id="KW-1185">Reference proteome</keyword>
<comment type="caution">
    <text evidence="2">The sequence shown here is derived from an EMBL/GenBank/DDBJ whole genome shotgun (WGS) entry which is preliminary data.</text>
</comment>
<dbReference type="STRING" id="1754190.A0A1Y2F372"/>
<dbReference type="Pfam" id="PF10157">
    <property type="entry name" value="BORCS6"/>
    <property type="match status" value="1"/>
</dbReference>
<name>A0A1Y2F372_9FUNG</name>
<sequence>MSAESNKDSKFELTSIYKEKTSSKNIPFDLNLIDNLEKNAGDIAIEIHRMVASLQNKLNTMSQSTLESIHVQDTTAKKIDKEIMESVEQTERMINLCETLNKDMDKIYDLSEKIKKISIFLFKIKKSGKLRLKLKVLLVKSMIILELKKNNCIITNITFY</sequence>
<organism evidence="2 3">
    <name type="scientific">Neocallimastix californiae</name>
    <dbReference type="NCBI Taxonomy" id="1754190"/>
    <lineage>
        <taxon>Eukaryota</taxon>
        <taxon>Fungi</taxon>
        <taxon>Fungi incertae sedis</taxon>
        <taxon>Chytridiomycota</taxon>
        <taxon>Chytridiomycota incertae sedis</taxon>
        <taxon>Neocallimastigomycetes</taxon>
        <taxon>Neocallimastigales</taxon>
        <taxon>Neocallimastigaceae</taxon>
        <taxon>Neocallimastix</taxon>
    </lineage>
</organism>